<dbReference type="Pfam" id="PF12777">
    <property type="entry name" value="MT"/>
    <property type="match status" value="1"/>
</dbReference>
<dbReference type="Pfam" id="PF12781">
    <property type="entry name" value="AAA_9"/>
    <property type="match status" value="1"/>
</dbReference>
<dbReference type="FunFam" id="1.10.8.710:FF:000004">
    <property type="entry name" value="Dynein axonemal heavy chain 6"/>
    <property type="match status" value="1"/>
</dbReference>
<keyword evidence="15" id="KW-0505">Motor protein</keyword>
<dbReference type="FunFam" id="3.10.490.20:FF:000001">
    <property type="entry name" value="dynein heavy chain 7, axonemal"/>
    <property type="match status" value="1"/>
</dbReference>
<keyword evidence="5" id="KW-0963">Cytoplasm</keyword>
<feature type="domain" description="AAA+ ATPase" evidence="23">
    <location>
        <begin position="743"/>
        <end position="882"/>
    </location>
</feature>
<evidence type="ECO:0000256" key="11">
    <source>
        <dbReference type="ARBA" id="ARBA00022846"/>
    </source>
</evidence>
<dbReference type="Gene3D" id="1.20.920.20">
    <property type="match status" value="1"/>
</dbReference>
<dbReference type="Pfam" id="PF12775">
    <property type="entry name" value="AAA_7"/>
    <property type="match status" value="1"/>
</dbReference>
<evidence type="ECO:0000313" key="25">
    <source>
        <dbReference type="Proteomes" id="UP000694395"/>
    </source>
</evidence>
<evidence type="ECO:0000256" key="7">
    <source>
        <dbReference type="ARBA" id="ARBA00022737"/>
    </source>
</evidence>
<dbReference type="InterPro" id="IPR003593">
    <property type="entry name" value="AAA+_ATPase"/>
</dbReference>
<dbReference type="InterPro" id="IPR042228">
    <property type="entry name" value="Dynein_linker_3"/>
</dbReference>
<comment type="subunit">
    <text evidence="4">Consists of at least two heavy chains and a number of intermediate and light chains.</text>
</comment>
<dbReference type="FunFam" id="3.40.50.300:FF:001112">
    <property type="entry name" value="Dynein heavy chain 12, axonemal"/>
    <property type="match status" value="1"/>
</dbReference>
<dbReference type="FunFam" id="3.20.180.20:FF:000003">
    <property type="entry name" value="Dynein heavy chain 12, axonemal"/>
    <property type="match status" value="1"/>
</dbReference>
<dbReference type="Pfam" id="PF18198">
    <property type="entry name" value="AAA_lid_11"/>
    <property type="match status" value="1"/>
</dbReference>
<dbReference type="FunFam" id="1.10.287.2620:FF:000002">
    <property type="entry name" value="Dynein heavy chain 2, axonemal"/>
    <property type="match status" value="1"/>
</dbReference>
<dbReference type="InterPro" id="IPR041466">
    <property type="entry name" value="Dynein_AAA5_ext"/>
</dbReference>
<reference evidence="24" key="3">
    <citation type="submission" date="2025-09" db="UniProtKB">
        <authorList>
            <consortium name="Ensembl"/>
        </authorList>
    </citation>
    <scope>IDENTIFICATION</scope>
</reference>
<keyword evidence="14" id="KW-0969">Cilium</keyword>
<keyword evidence="25" id="KW-1185">Reference proteome</keyword>
<dbReference type="GO" id="GO:0008569">
    <property type="term" value="F:minus-end-directed microtubule motor activity"/>
    <property type="evidence" value="ECO:0007669"/>
    <property type="project" value="InterPro"/>
</dbReference>
<keyword evidence="11" id="KW-0282">Flagellum</keyword>
<organism evidence="24 25">
    <name type="scientific">Oncorhynchus mykiss</name>
    <name type="common">Rainbow trout</name>
    <name type="synonym">Salmo gairdneri</name>
    <dbReference type="NCBI Taxonomy" id="8022"/>
    <lineage>
        <taxon>Eukaryota</taxon>
        <taxon>Metazoa</taxon>
        <taxon>Chordata</taxon>
        <taxon>Craniata</taxon>
        <taxon>Vertebrata</taxon>
        <taxon>Euteleostomi</taxon>
        <taxon>Actinopterygii</taxon>
        <taxon>Neopterygii</taxon>
        <taxon>Teleostei</taxon>
        <taxon>Protacanthopterygii</taxon>
        <taxon>Salmoniformes</taxon>
        <taxon>Salmonidae</taxon>
        <taxon>Salmoninae</taxon>
        <taxon>Oncorhynchus</taxon>
    </lineage>
</organism>
<keyword evidence="21" id="KW-0472">Membrane</keyword>
<evidence type="ECO:0000256" key="17">
    <source>
        <dbReference type="ARBA" id="ARBA00023273"/>
    </source>
</evidence>
<dbReference type="FunFam" id="1.20.140.100:FF:000004">
    <property type="entry name" value="Dynein axonemal heavy chain 6"/>
    <property type="match status" value="1"/>
</dbReference>
<dbReference type="Gene3D" id="3.40.50.300">
    <property type="entry name" value="P-loop containing nucleotide triphosphate hydrolases"/>
    <property type="match status" value="5"/>
</dbReference>
<comment type="function">
    <text evidence="18">Force generating protein of respiratory cilia. Produces force towards the minus ends of microtubules. Dynein has ATPase activity; the force-producing power stroke is thought to occur on release of ADP. Involved in sperm motility; implicated in sperm flagellar assembly.</text>
</comment>
<accession>A0A8C7TA72</accession>
<dbReference type="InterPro" id="IPR043160">
    <property type="entry name" value="Dynein_C_barrel"/>
</dbReference>
<evidence type="ECO:0000256" key="13">
    <source>
        <dbReference type="ARBA" id="ARBA00023054"/>
    </source>
</evidence>
<dbReference type="InterPro" id="IPR013602">
    <property type="entry name" value="Dynein_heavy_linker"/>
</dbReference>
<dbReference type="InterPro" id="IPR042222">
    <property type="entry name" value="Dynein_2_N"/>
</dbReference>
<feature type="chain" id="PRO_5035460759" description="Dynein axonemal heavy chain 12" evidence="22">
    <location>
        <begin position="22"/>
        <end position="3386"/>
    </location>
</feature>
<evidence type="ECO:0000256" key="16">
    <source>
        <dbReference type="ARBA" id="ARBA00023212"/>
    </source>
</evidence>
<evidence type="ECO:0000256" key="9">
    <source>
        <dbReference type="ARBA" id="ARBA00022786"/>
    </source>
</evidence>
<dbReference type="InterPro" id="IPR024317">
    <property type="entry name" value="Dynein_heavy_chain_D4_dom"/>
</dbReference>
<reference evidence="24" key="1">
    <citation type="submission" date="2020-07" db="EMBL/GenBank/DDBJ databases">
        <title>A long reads based de novo assembly of the rainbow trout Arlee double haploid line genome.</title>
        <authorList>
            <person name="Gao G."/>
            <person name="Palti Y."/>
        </authorList>
    </citation>
    <scope>NUCLEOTIDE SEQUENCE [LARGE SCALE GENOMIC DNA]</scope>
</reference>
<evidence type="ECO:0000256" key="10">
    <source>
        <dbReference type="ARBA" id="ARBA00022840"/>
    </source>
</evidence>
<dbReference type="Pfam" id="PF03028">
    <property type="entry name" value="Dynein_heavy"/>
    <property type="match status" value="1"/>
</dbReference>
<keyword evidence="8" id="KW-0547">Nucleotide-binding</keyword>
<dbReference type="Gene3D" id="1.10.8.720">
    <property type="entry name" value="Region D6 of dynein motor"/>
    <property type="match status" value="1"/>
</dbReference>
<evidence type="ECO:0000256" key="3">
    <source>
        <dbReference type="ARBA" id="ARBA00008887"/>
    </source>
</evidence>
<dbReference type="SMART" id="SM00382">
    <property type="entry name" value="AAA"/>
    <property type="match status" value="2"/>
</dbReference>
<dbReference type="InterPro" id="IPR027417">
    <property type="entry name" value="P-loop_NTPase"/>
</dbReference>
<dbReference type="FunFam" id="1.20.58.1120:FF:000005">
    <property type="entry name" value="Dynein, axonemal, heavy chain 12"/>
    <property type="match status" value="1"/>
</dbReference>
<evidence type="ECO:0000259" key="23">
    <source>
        <dbReference type="SMART" id="SM00382"/>
    </source>
</evidence>
<dbReference type="InterPro" id="IPR035699">
    <property type="entry name" value="AAA_6"/>
</dbReference>
<evidence type="ECO:0000256" key="21">
    <source>
        <dbReference type="SAM" id="Phobius"/>
    </source>
</evidence>
<dbReference type="SUPFAM" id="SSF52540">
    <property type="entry name" value="P-loop containing nucleoside triphosphate hydrolases"/>
    <property type="match status" value="4"/>
</dbReference>
<evidence type="ECO:0000256" key="5">
    <source>
        <dbReference type="ARBA" id="ARBA00022490"/>
    </source>
</evidence>
<evidence type="ECO:0000256" key="1">
    <source>
        <dbReference type="ARBA" id="ARBA00004230"/>
    </source>
</evidence>
<dbReference type="Pfam" id="PF12780">
    <property type="entry name" value="AAA_8"/>
    <property type="match status" value="1"/>
</dbReference>
<dbReference type="FunFam" id="1.10.8.720:FF:000001">
    <property type="entry name" value="dynein heavy chain 7, axonemal"/>
    <property type="match status" value="1"/>
</dbReference>
<dbReference type="InterPro" id="IPR035706">
    <property type="entry name" value="AAA_9"/>
</dbReference>
<dbReference type="FunFam" id="1.10.8.1220:FF:000001">
    <property type="entry name" value="Dynein axonemal heavy chain 5"/>
    <property type="match status" value="1"/>
</dbReference>
<dbReference type="GO" id="GO:0005524">
    <property type="term" value="F:ATP binding"/>
    <property type="evidence" value="ECO:0007669"/>
    <property type="project" value="UniProtKB-KW"/>
</dbReference>
<dbReference type="GeneTree" id="ENSGT00940000154280"/>
<dbReference type="Gene3D" id="1.20.140.100">
    <property type="entry name" value="Dynein heavy chain, N-terminal domain 2"/>
    <property type="match status" value="1"/>
</dbReference>
<dbReference type="FunFam" id="3.40.50.300:FF:002141">
    <property type="entry name" value="Dynein heavy chain"/>
    <property type="match status" value="1"/>
</dbReference>
<dbReference type="FunFam" id="3.40.50.300:FF:000223">
    <property type="entry name" value="Dynein heavy chain 3, axonemal"/>
    <property type="match status" value="1"/>
</dbReference>
<keyword evidence="6" id="KW-0493">Microtubule</keyword>
<keyword evidence="12" id="KW-0243">Dynein</keyword>
<dbReference type="FunFam" id="1.20.920.20:FF:000006">
    <property type="entry name" value="Dynein, axonemal, heavy chain 6"/>
    <property type="match status" value="1"/>
</dbReference>
<dbReference type="GO" id="GO:0045505">
    <property type="term" value="F:dynein intermediate chain binding"/>
    <property type="evidence" value="ECO:0007669"/>
    <property type="project" value="InterPro"/>
</dbReference>
<evidence type="ECO:0000256" key="4">
    <source>
        <dbReference type="ARBA" id="ARBA00011655"/>
    </source>
</evidence>
<dbReference type="InterPro" id="IPR026983">
    <property type="entry name" value="DHC"/>
</dbReference>
<comment type="similarity">
    <text evidence="3">Belongs to the dynein heavy chain family.</text>
</comment>
<keyword evidence="21" id="KW-1133">Transmembrane helix</keyword>
<reference evidence="24" key="2">
    <citation type="submission" date="2025-08" db="UniProtKB">
        <authorList>
            <consortium name="Ensembl"/>
        </authorList>
    </citation>
    <scope>IDENTIFICATION</scope>
</reference>
<evidence type="ECO:0000256" key="19">
    <source>
        <dbReference type="ARBA" id="ARBA00069442"/>
    </source>
</evidence>
<dbReference type="Gene3D" id="3.10.490.20">
    <property type="match status" value="1"/>
</dbReference>
<dbReference type="GO" id="GO:0031514">
    <property type="term" value="C:motile cilium"/>
    <property type="evidence" value="ECO:0007669"/>
    <property type="project" value="UniProtKB-SubCell"/>
</dbReference>
<evidence type="ECO:0000256" key="15">
    <source>
        <dbReference type="ARBA" id="ARBA00023175"/>
    </source>
</evidence>
<dbReference type="GO" id="GO:0005858">
    <property type="term" value="C:axonemal dynein complex"/>
    <property type="evidence" value="ECO:0007669"/>
    <property type="project" value="UniProtKB-ARBA"/>
</dbReference>
<evidence type="ECO:0000256" key="6">
    <source>
        <dbReference type="ARBA" id="ARBA00022701"/>
    </source>
</evidence>
<dbReference type="InterPro" id="IPR024743">
    <property type="entry name" value="Dynein_HC_stalk"/>
</dbReference>
<evidence type="ECO:0000313" key="24">
    <source>
        <dbReference type="Ensembl" id="ENSOMYP00000075792.2"/>
    </source>
</evidence>
<comment type="subcellular location">
    <subcellularLocation>
        <location evidence="1">Cell projection</location>
        <location evidence="1">Cilium</location>
        <location evidence="1">Flagellum</location>
    </subcellularLocation>
    <subcellularLocation>
        <location evidence="2">Cytoplasm</location>
        <location evidence="2">Cytoskeleton</location>
        <location evidence="2">Cilium axoneme</location>
    </subcellularLocation>
</comment>
<dbReference type="Gene3D" id="1.10.8.1220">
    <property type="match status" value="1"/>
</dbReference>
<dbReference type="Gene3D" id="1.20.1270.280">
    <property type="match status" value="1"/>
</dbReference>
<keyword evidence="22" id="KW-0732">Signal</keyword>
<dbReference type="Gene3D" id="1.20.58.1120">
    <property type="match status" value="1"/>
</dbReference>
<dbReference type="InterPro" id="IPR041589">
    <property type="entry name" value="DNAH3_AAA_lid_1"/>
</dbReference>
<dbReference type="PANTHER" id="PTHR22878:SF70">
    <property type="entry name" value="DYNEIN HEAVY CHAIN 2, AXONEMAL"/>
    <property type="match status" value="1"/>
</dbReference>
<dbReference type="FunFam" id="3.40.50.300:FF:000044">
    <property type="entry name" value="Dynein heavy chain 5, axonemal"/>
    <property type="match status" value="1"/>
</dbReference>
<evidence type="ECO:0000256" key="22">
    <source>
        <dbReference type="SAM" id="SignalP"/>
    </source>
</evidence>
<dbReference type="Pfam" id="PF17852">
    <property type="entry name" value="Dynein_AAA_lid"/>
    <property type="match status" value="1"/>
</dbReference>
<dbReference type="Gene3D" id="3.20.180.20">
    <property type="entry name" value="Dynein heavy chain, N-terminal domain 2"/>
    <property type="match status" value="1"/>
</dbReference>
<dbReference type="Ensembl" id="ENSOMYT00000082498.2">
    <property type="protein sequence ID" value="ENSOMYP00000075792.2"/>
    <property type="gene ID" value="ENSOMYG00000034764.2"/>
</dbReference>
<dbReference type="FunFam" id="3.40.50.300:FF:005585">
    <property type="entry name" value="Predicted protein"/>
    <property type="match status" value="1"/>
</dbReference>
<keyword evidence="7" id="KW-0677">Repeat</keyword>
<dbReference type="PANTHER" id="PTHR22878">
    <property type="entry name" value="DYNEIN HEAVY CHAIN 6, AXONEMAL-LIKE-RELATED"/>
    <property type="match status" value="1"/>
</dbReference>
<dbReference type="Pfam" id="PF17857">
    <property type="entry name" value="AAA_lid_1"/>
    <property type="match status" value="1"/>
</dbReference>
<proteinExistence type="inferred from homology"/>
<dbReference type="FunFam" id="1.20.920.30:FF:000002">
    <property type="entry name" value="Dynein axonemal heavy chain 3"/>
    <property type="match status" value="1"/>
</dbReference>
<keyword evidence="17" id="KW-0966">Cell projection</keyword>
<name>A0A8C7TA72_ONCMY</name>
<keyword evidence="9" id="KW-0833">Ubl conjugation pathway</keyword>
<dbReference type="InterPro" id="IPR041658">
    <property type="entry name" value="AAA_lid_11"/>
</dbReference>
<evidence type="ECO:0000256" key="20">
    <source>
        <dbReference type="SAM" id="Coils"/>
    </source>
</evidence>
<feature type="coiled-coil region" evidence="20">
    <location>
        <begin position="2206"/>
        <end position="2261"/>
    </location>
</feature>
<protein>
    <recommendedName>
        <fullName evidence="19">Dynein axonemal heavy chain 12</fullName>
    </recommendedName>
</protein>
<evidence type="ECO:0000256" key="14">
    <source>
        <dbReference type="ARBA" id="ARBA00023069"/>
    </source>
</evidence>
<dbReference type="InterPro" id="IPR043157">
    <property type="entry name" value="Dynein_AAA1S"/>
</dbReference>
<keyword evidence="13 20" id="KW-0175">Coiled coil</keyword>
<dbReference type="Gene3D" id="1.20.920.30">
    <property type="match status" value="1"/>
</dbReference>
<dbReference type="Pfam" id="PF12774">
    <property type="entry name" value="AAA_6"/>
    <property type="match status" value="1"/>
</dbReference>
<dbReference type="GO" id="GO:0005874">
    <property type="term" value="C:microtubule"/>
    <property type="evidence" value="ECO:0007669"/>
    <property type="project" value="UniProtKB-KW"/>
</dbReference>
<keyword evidence="16" id="KW-0206">Cytoskeleton</keyword>
<feature type="domain" description="AAA+ ATPase" evidence="23">
    <location>
        <begin position="1358"/>
        <end position="1506"/>
    </location>
</feature>
<feature type="transmembrane region" description="Helical" evidence="21">
    <location>
        <begin position="31"/>
        <end position="52"/>
    </location>
</feature>
<dbReference type="Gene3D" id="6.10.140.1060">
    <property type="match status" value="1"/>
</dbReference>
<dbReference type="FunFam" id="1.20.1270.280:FF:000001">
    <property type="entry name" value="dynein heavy chain 7, axonemal"/>
    <property type="match status" value="1"/>
</dbReference>
<dbReference type="Gene3D" id="1.10.8.710">
    <property type="match status" value="1"/>
</dbReference>
<dbReference type="Pfam" id="PF08393">
    <property type="entry name" value="DHC_N2"/>
    <property type="match status" value="1"/>
</dbReference>
<dbReference type="GO" id="GO:0003341">
    <property type="term" value="P:cilium movement"/>
    <property type="evidence" value="ECO:0007669"/>
    <property type="project" value="UniProtKB-ARBA"/>
</dbReference>
<sequence length="3386" mass="385396">MVHFHICYWLILLTAGKIVLSQHHKYKNKHLIIFNFCLHICFYYVLLFCVVVRSTGPVACESLKHKLAVECERIEERIMNTWFPKVIHLLTSKDMLQGVRAEKLDSFYNCVSTLISNQVRRELNSPAIWFNESEYCKGLSVLNPCCFFTVDNYDWLVNGTAQGIVDRFLHILYLEYLPAIAHFAMVRLDCEELKQGLAKTAKTFAQILLEKLITNHREHSLICQEFENIKEKALKVPETTEDMTDMIAYIGHAKTKGIEELNAKIMEHIPTVSILCNPGIRARHWVQISDIVDYDLTPDSGTTLRKVLKQNLTPYLEQFETISAAASKEFSLEKAMQTMVEVWDGVSFHHHPYRESGVSILTAVDEIQTMLDDQIVKTQTMRGSPFIKPFESEIKERLIRIQETIDEWLKVQAQWLYLEPIFSSEDIMQQMPEEGRLFQTVDKHWKEVMRHCVKDPKVGQLLATSLPGLLERLQDSNNLLDKIMKGLNAYLEKKRLFFPRFFFLSNDEMLEILSETKDPLRVQPHLKKCFEGIAKLDFLPNLDIQAMYSSEAERVQLIQLISTSEARGAVEKWLVQVEDIIVIGHSTITAYGETPRSQWVREWPGQVVLCTSQIFWTLEVHEAIGGGGLNKYYQQLQSQLKDIVELVRGKLPKQTRTTLGALVTIDVHARDVVMDLIDKGVSHETDFQWLAQLRYYWINENVRVRIINCDVKYAYEYLGNSPRLVITPLTDRCYRTLIGAFYLSLGGAPEGPAGTGKTETTKDLAKALAVQCVVFNCSDGLDYLAMGKFFKGLASSGAWACFDEFNRIELEVLSVVAQQVLCIQRAIELKLEYFDFEGTMLKLNPNCFVAITMNPGYAGRSELPDNLKVLFRTVAMMVPNYALIAEISLYSYGFLNAKPLSVKIVMTYRLCSEQLSSQFHYDYGMRAVKAVLVAAGNLKLKFPDENEDILLLRSIKDVNEPKFLSHDIPLFNGITSDLFPGISLPVADYQLFLSCAEECCKNHNVQPAEVFKEKIIQTYEMMIVRHGFMLVGEPFAGKTKVLHVLADTLTLMNDRGYNEEERVLYRTVNPKAITMGQLFGEFDPVSHEWADGIVANTFREFASSETPDRKWVVFDGPIDTLWIESMNTVLDDNKKLCLMSGEIIQMSNQMSLIFEAMDLSQASPATVSRCGMIYMEPSQLGWEPLVTSWINTLPEPLQAPDNTGLLMELFHWLLPPSLRMLRKQCREVVPTSNSNTVVSLTRLFEMLSTPSLFLWQAAFAFSLVWSVGGSCDTDSRKRFDEYLRDIILGKADNHPIPASVSKWECPHDEKGLVYDYYYEVCNIPLVNKASANTKVQDIIVPTIDTVRYTYLMDLCIDYGVPLLFVGPTGTGKSVYVKEKLMNNLDKDRYLPFFINFSARTSANQSQNIIMSRLDKRRKGVFGPPMGKKCVIFVDDMNMPALEQFGAQPPVELLRQYFDHGNWYDLKDTTKITLVDLQLISAMGPPGGGRNAVTPRFLRHFNITSINAFSDDTMVRIFSNVVAFYLRNNEFPPDYFTVGNQIVAATMEVYKKAMDNLLPTPAKSHYTFNLRDFSRVVQGCLLLKKESLENKRTMIRLFVHEVFRVYYDRLVDDQDRAWLYLLMNDIVRDHFKENFEQVFDHLKAPSNKAVSTEYEDMCNLLFGDYMNPDLEDNDRLYAEVPSMESFGQVVELCLDEYNQTHKNRMNLVIFRYVLEHLSRISRVLKQPGGNALLVGVGGSGRQSITRLATSMAKMTLFQPEISKSYGLNEWRDDLKLLLKSAGVKGQKTVFLLTDSQIKEEAFLEDVDSVLNTGEVPNLFATDEKAEIMEVVRLWLSPLALFAYFVSRCRENLHIIVAFSPIGEAFRNRLRQFPSLINCCTIDWFQPWPEEALERVANKFLESLEMSEHERQEVMPICKTFHTSAIQLSHKFLSELGRHNYVTPTSYLELIAAFRQLLTQKRDMVMKAKKRYTNGLDKLAFAESQVSEMKKELVDLQPKLEQAKIDNTKMMKVLEVESVQVEAKSKVVRVDEEAATLKANEAQALKNECESDLAEAIPALEMALSALDTLKPSDVTIVKSMKSPPSGVKLVMAAVCVMKELKPDKIVDPAGTGQKILDYWGPSKKLLGDMNFLRDLKEYDKDNIPVPVMQKIRSEYMTNPDFDPTKVAKASSAAEGLCKWVTAMEIYDRVAKVVAPKKAGLAEAQLSLATTMSLLNQKRAELKEVEDRLALLQKTFEEKTEEKAQLEFQVDLCARKLERAEKLIGGLGGEKTRWSKAADDLQNTYDNLTGDVLISAGVIAYLGAFTAAFRQNCAKIWTKLCKSKNIPSSDDFSLSKTLGDPIKIRAWNISGLPTDSFSIDNGVIVSNARRWPLMIDPQGQANKWVKNSEKDNNLSVIKLTDGDYMRTLENCIQFGTPLLLENVGEELDPSLEPLLLKQTFKQGGMDCIRLGESVIEYSCDFRFYITTKLRNPHYLPELATKVSLLNFMITPEGLEDQLLGIVVAKERPELEEERNALILQSASNKKVLKEIEDKILETLSSSEGNILEDESAIQVLDSAKIMSNEISKKQQIAEKTEVKIAESREGYRAIAKHSSILFFSIADLANIDPMYQYSLSWFVNLYINSIQDSNKSKILEKRLRYLIDHFTFNLYCNVCRSLFEKDKLLFSFLLCSNLLLAKNEIEYGDVMFLLTGGVGLQNNVPNPDPHWLQDKSWDEICRANKFLVIYDSKEPYNTNLPKPWCDCLNDLQKMIIYRCLRPDKIVPAITNYVTDKLGKKFVEPPPFDLSKSYTDSNSTIPLVFVLSPGADPMASLLKFANDKNMGGTKFQSISLGQGQGPIAAKMIRSAMKEGTWVCLQNCHLAVSWMSTLEKICEDFSPETCHPDFRLWLTSYPSPKFPVTILQNGVKMTNEPPTGLRLNLLQSYLSDPVSDQDFFNACTDKELKLLYGVCFFHALVQERKKFGPLGWNIPYGFNESDLRISIRQLQLFVREYDQVPMEAITYLTGECNYGGRVTDDWDRRLLMTILADFYNKDIIENPRYTFSPSGKYYAPPKSNYEDYIEFIRNLPFLQHPEVFGMHENVDISKDLQQTKQLFDSLLLTQGGGAKGGASSGGDNTLFDIANDILTKLPANFDIEAALLKYPVLYEESMNTVLVQEMERYNTLAVTIRVSLQNLLKAIKGLVVMDAELEALSGSLMVGKLPEKWAKRSYPSLKPLGSYITDFLAKLKFLQDWYESNKPHVFWLSGFFFTQAFLTGAMQNYARKYSIPIDLLCFHFQVLPIDTSNSSPEDGVYIHGLFLDGARWDKNSGVLAEQHPKVLFDTVPIIWIKPSSDLPQTLYVCPLYKTSERKGTLSTTGHSTNFVITMMLPTSKRPQHWIKRGVAMLCQLDD</sequence>
<dbReference type="Pfam" id="PF18199">
    <property type="entry name" value="Dynein_C"/>
    <property type="match status" value="1"/>
</dbReference>
<keyword evidence="21" id="KW-0812">Transmembrane</keyword>
<dbReference type="FunFam" id="3.40.50.300:FF:000362">
    <property type="entry name" value="Dynein, axonemal, heavy chain 6"/>
    <property type="match status" value="1"/>
</dbReference>
<evidence type="ECO:0000256" key="18">
    <source>
        <dbReference type="ARBA" id="ARBA00057074"/>
    </source>
</evidence>
<dbReference type="InterPro" id="IPR042219">
    <property type="entry name" value="AAA_lid_11_sf"/>
</dbReference>
<evidence type="ECO:0000256" key="2">
    <source>
        <dbReference type="ARBA" id="ARBA00004430"/>
    </source>
</evidence>
<dbReference type="InterPro" id="IPR004273">
    <property type="entry name" value="Dynein_heavy_D6_P-loop"/>
</dbReference>
<evidence type="ECO:0000256" key="12">
    <source>
        <dbReference type="ARBA" id="ARBA00023017"/>
    </source>
</evidence>
<dbReference type="Gene3D" id="1.10.287.2620">
    <property type="match status" value="1"/>
</dbReference>
<evidence type="ECO:0000256" key="8">
    <source>
        <dbReference type="ARBA" id="ARBA00022741"/>
    </source>
</evidence>
<dbReference type="Proteomes" id="UP000694395">
    <property type="component" value="Chromosome 16"/>
</dbReference>
<dbReference type="InterPro" id="IPR041228">
    <property type="entry name" value="Dynein_C"/>
</dbReference>
<dbReference type="GO" id="GO:0051959">
    <property type="term" value="F:dynein light intermediate chain binding"/>
    <property type="evidence" value="ECO:0007669"/>
    <property type="project" value="InterPro"/>
</dbReference>
<keyword evidence="10" id="KW-0067">ATP-binding</keyword>
<feature type="signal peptide" evidence="22">
    <location>
        <begin position="1"/>
        <end position="21"/>
    </location>
</feature>